<accession>A0A6H5HQ95</accession>
<gene>
    <name evidence="1" type="ORF">NTEN_LOCUS23591</name>
</gene>
<protein>
    <submittedName>
        <fullName evidence="1">Uncharacterized protein</fullName>
    </submittedName>
</protein>
<evidence type="ECO:0000313" key="2">
    <source>
        <dbReference type="Proteomes" id="UP000479000"/>
    </source>
</evidence>
<keyword evidence="2" id="KW-1185">Reference proteome</keyword>
<proteinExistence type="predicted"/>
<reference evidence="1 2" key="1">
    <citation type="submission" date="2020-02" db="EMBL/GenBank/DDBJ databases">
        <authorList>
            <person name="Ferguson B K."/>
        </authorList>
    </citation>
    <scope>NUCLEOTIDE SEQUENCE [LARGE SCALE GENOMIC DNA]</scope>
</reference>
<organism evidence="1 2">
    <name type="scientific">Nesidiocoris tenuis</name>
    <dbReference type="NCBI Taxonomy" id="355587"/>
    <lineage>
        <taxon>Eukaryota</taxon>
        <taxon>Metazoa</taxon>
        <taxon>Ecdysozoa</taxon>
        <taxon>Arthropoda</taxon>
        <taxon>Hexapoda</taxon>
        <taxon>Insecta</taxon>
        <taxon>Pterygota</taxon>
        <taxon>Neoptera</taxon>
        <taxon>Paraneoptera</taxon>
        <taxon>Hemiptera</taxon>
        <taxon>Heteroptera</taxon>
        <taxon>Panheteroptera</taxon>
        <taxon>Cimicomorpha</taxon>
        <taxon>Miridae</taxon>
        <taxon>Dicyphina</taxon>
        <taxon>Nesidiocoris</taxon>
    </lineage>
</organism>
<dbReference type="AlphaFoldDB" id="A0A6H5HQ95"/>
<name>A0A6H5HQ95_9HEMI</name>
<dbReference type="Proteomes" id="UP000479000">
    <property type="component" value="Unassembled WGS sequence"/>
</dbReference>
<evidence type="ECO:0000313" key="1">
    <source>
        <dbReference type="EMBL" id="CAB0019966.1"/>
    </source>
</evidence>
<dbReference type="EMBL" id="CADCXU010034728">
    <property type="protein sequence ID" value="CAB0019966.1"/>
    <property type="molecule type" value="Genomic_DNA"/>
</dbReference>
<sequence length="134" mass="15535">MTFSLFLVEISRRKRRLSEKCEPYIPLSEPYKTPIITYVQGFQPHSRNLVQNSIKPTTRLGHTISQTNPYILRTKDTGKIAMSPAWTNNTEQTDIRMTFGIRNLLCVMYRYASLQNLAQTSHRIPRGLPSFETD</sequence>